<evidence type="ECO:0000313" key="4">
    <source>
        <dbReference type="EMBL" id="MBA4543362.1"/>
    </source>
</evidence>
<dbReference type="PANTHER" id="PTHR39160">
    <property type="entry name" value="CELL WALL-BINDING PROTEIN YOCH"/>
    <property type="match status" value="1"/>
</dbReference>
<dbReference type="AlphaFoldDB" id="A0A7W1XAZ3"/>
<evidence type="ECO:0000256" key="1">
    <source>
        <dbReference type="ARBA" id="ARBA00022729"/>
    </source>
</evidence>
<dbReference type="EMBL" id="JACEIP010000015">
    <property type="protein sequence ID" value="MBA4543362.1"/>
    <property type="molecule type" value="Genomic_DNA"/>
</dbReference>
<dbReference type="Proteomes" id="UP000530514">
    <property type="component" value="Unassembled WGS sequence"/>
</dbReference>
<gene>
    <name evidence="4" type="ORF">H1164_10690</name>
</gene>
<dbReference type="PROSITE" id="PS51782">
    <property type="entry name" value="LYSM"/>
    <property type="match status" value="1"/>
</dbReference>
<dbReference type="RefSeq" id="WP_052154271.1">
    <property type="nucleotide sequence ID" value="NZ_JACEIP010000015.1"/>
</dbReference>
<dbReference type="Pfam" id="PF01476">
    <property type="entry name" value="LysM"/>
    <property type="match status" value="1"/>
</dbReference>
<dbReference type="GO" id="GO:0019867">
    <property type="term" value="C:outer membrane"/>
    <property type="evidence" value="ECO:0007669"/>
    <property type="project" value="InterPro"/>
</dbReference>
<dbReference type="Gene3D" id="2.40.40.10">
    <property type="entry name" value="RlpA-like domain"/>
    <property type="match status" value="1"/>
</dbReference>
<evidence type="ECO:0000259" key="3">
    <source>
        <dbReference type="PROSITE" id="PS51782"/>
    </source>
</evidence>
<dbReference type="PANTHER" id="PTHR39160:SF4">
    <property type="entry name" value="RESUSCITATION-PROMOTING FACTOR RPFB"/>
    <property type="match status" value="1"/>
</dbReference>
<sequence length="209" mass="22609">MLWKRCWIGVFLFCMLLSCCSGTALAADGQADMIYVTVKKGDTVYELARKYGTTVEKISDINHLTNPSLIRVGQILKILQKSIPAMEAEESSPAGVLVSAFPDLPRGQALGEFTLTAYTAGPESTGKKPGDPGFGITSSGERAEEGVTIAVDPRFIPIGSRVYIEGIGYRVAQDTGSAIKGKRIDVFMNDVHVARQFGVKKHVKVEIIQ</sequence>
<dbReference type="CDD" id="cd14667">
    <property type="entry name" value="3D_containing_proteins"/>
    <property type="match status" value="1"/>
</dbReference>
<dbReference type="SUPFAM" id="SSF54106">
    <property type="entry name" value="LysM domain"/>
    <property type="match status" value="1"/>
</dbReference>
<dbReference type="CDD" id="cd00118">
    <property type="entry name" value="LysM"/>
    <property type="match status" value="1"/>
</dbReference>
<name>A0A7W1XAZ3_9BACL</name>
<proteinExistence type="predicted"/>
<accession>A0A7W1XAZ3</accession>
<keyword evidence="5" id="KW-1185">Reference proteome</keyword>
<dbReference type="InterPro" id="IPR018392">
    <property type="entry name" value="LysM"/>
</dbReference>
<dbReference type="GO" id="GO:0004553">
    <property type="term" value="F:hydrolase activity, hydrolyzing O-glycosyl compounds"/>
    <property type="evidence" value="ECO:0007669"/>
    <property type="project" value="InterPro"/>
</dbReference>
<dbReference type="InterPro" id="IPR051933">
    <property type="entry name" value="Resuscitation_pf_RpfB"/>
</dbReference>
<organism evidence="4 5">
    <name type="scientific">Thermoactinomyces daqus</name>
    <dbReference type="NCBI Taxonomy" id="1329516"/>
    <lineage>
        <taxon>Bacteria</taxon>
        <taxon>Bacillati</taxon>
        <taxon>Bacillota</taxon>
        <taxon>Bacilli</taxon>
        <taxon>Bacillales</taxon>
        <taxon>Thermoactinomycetaceae</taxon>
        <taxon>Thermoactinomyces</taxon>
    </lineage>
</organism>
<feature type="chain" id="PRO_5030803630" evidence="2">
    <location>
        <begin position="27"/>
        <end position="209"/>
    </location>
</feature>
<dbReference type="Pfam" id="PF06725">
    <property type="entry name" value="3D"/>
    <property type="match status" value="1"/>
</dbReference>
<protein>
    <submittedName>
        <fullName evidence="4">LysM peptidoglycan-binding domain-containing protein</fullName>
    </submittedName>
</protein>
<evidence type="ECO:0000256" key="2">
    <source>
        <dbReference type="SAM" id="SignalP"/>
    </source>
</evidence>
<dbReference type="InterPro" id="IPR059180">
    <property type="entry name" value="3D_YorM"/>
</dbReference>
<feature type="domain" description="LysM" evidence="3">
    <location>
        <begin position="34"/>
        <end position="78"/>
    </location>
</feature>
<comment type="caution">
    <text evidence="4">The sequence shown here is derived from an EMBL/GenBank/DDBJ whole genome shotgun (WGS) entry which is preliminary data.</text>
</comment>
<dbReference type="InterPro" id="IPR036779">
    <property type="entry name" value="LysM_dom_sf"/>
</dbReference>
<dbReference type="OrthoDB" id="9798935at2"/>
<dbReference type="InterPro" id="IPR010611">
    <property type="entry name" value="3D_dom"/>
</dbReference>
<dbReference type="InterPro" id="IPR036908">
    <property type="entry name" value="RlpA-like_sf"/>
</dbReference>
<dbReference type="Gene3D" id="3.10.350.10">
    <property type="entry name" value="LysM domain"/>
    <property type="match status" value="1"/>
</dbReference>
<feature type="signal peptide" evidence="2">
    <location>
        <begin position="1"/>
        <end position="26"/>
    </location>
</feature>
<keyword evidence="1 2" id="KW-0732">Signal</keyword>
<dbReference type="SUPFAM" id="SSF50685">
    <property type="entry name" value="Barwin-like endoglucanases"/>
    <property type="match status" value="1"/>
</dbReference>
<dbReference type="PROSITE" id="PS51257">
    <property type="entry name" value="PROKAR_LIPOPROTEIN"/>
    <property type="match status" value="1"/>
</dbReference>
<reference evidence="4 5" key="1">
    <citation type="submission" date="2020-07" db="EMBL/GenBank/DDBJ databases">
        <authorList>
            <person name="Feng H."/>
        </authorList>
    </citation>
    <scope>NUCLEOTIDE SEQUENCE [LARGE SCALE GENOMIC DNA]</scope>
    <source>
        <strain evidence="5">s-11</strain>
    </source>
</reference>
<evidence type="ECO:0000313" key="5">
    <source>
        <dbReference type="Proteomes" id="UP000530514"/>
    </source>
</evidence>
<dbReference type="SMART" id="SM00257">
    <property type="entry name" value="LysM"/>
    <property type="match status" value="1"/>
</dbReference>
<dbReference type="GO" id="GO:0009254">
    <property type="term" value="P:peptidoglycan turnover"/>
    <property type="evidence" value="ECO:0007669"/>
    <property type="project" value="InterPro"/>
</dbReference>